<dbReference type="PANTHER" id="PTHR43649">
    <property type="entry name" value="ARABINOSE-BINDING PROTEIN-RELATED"/>
    <property type="match status" value="1"/>
</dbReference>
<comment type="caution">
    <text evidence="2">The sequence shown here is derived from an EMBL/GenBank/DDBJ whole genome shotgun (WGS) entry which is preliminary data.</text>
</comment>
<proteinExistence type="predicted"/>
<dbReference type="SUPFAM" id="SSF53850">
    <property type="entry name" value="Periplasmic binding protein-like II"/>
    <property type="match status" value="1"/>
</dbReference>
<dbReference type="Gene3D" id="3.40.190.10">
    <property type="entry name" value="Periplasmic binding protein-like II"/>
    <property type="match status" value="2"/>
</dbReference>
<dbReference type="RefSeq" id="WP_184745773.1">
    <property type="nucleotide sequence ID" value="NZ_JACHGJ010000002.1"/>
</dbReference>
<evidence type="ECO:0000256" key="1">
    <source>
        <dbReference type="SAM" id="SignalP"/>
    </source>
</evidence>
<accession>A0A841RBG3</accession>
<dbReference type="EMBL" id="JACHGJ010000002">
    <property type="protein sequence ID" value="MBB6480018.1"/>
    <property type="molecule type" value="Genomic_DNA"/>
</dbReference>
<organism evidence="2 3">
    <name type="scientific">Spirochaeta isovalerica</name>
    <dbReference type="NCBI Taxonomy" id="150"/>
    <lineage>
        <taxon>Bacteria</taxon>
        <taxon>Pseudomonadati</taxon>
        <taxon>Spirochaetota</taxon>
        <taxon>Spirochaetia</taxon>
        <taxon>Spirochaetales</taxon>
        <taxon>Spirochaetaceae</taxon>
        <taxon>Spirochaeta</taxon>
    </lineage>
</organism>
<dbReference type="Proteomes" id="UP000587760">
    <property type="component" value="Unassembled WGS sequence"/>
</dbReference>
<reference evidence="2 3" key="1">
    <citation type="submission" date="2020-08" db="EMBL/GenBank/DDBJ databases">
        <title>Genomic Encyclopedia of Type Strains, Phase IV (KMG-IV): sequencing the most valuable type-strain genomes for metagenomic binning, comparative biology and taxonomic classification.</title>
        <authorList>
            <person name="Goeker M."/>
        </authorList>
    </citation>
    <scope>NUCLEOTIDE SEQUENCE [LARGE SCALE GENOMIC DNA]</scope>
    <source>
        <strain evidence="2 3">DSM 2461</strain>
    </source>
</reference>
<keyword evidence="1" id="KW-0732">Signal</keyword>
<dbReference type="AlphaFoldDB" id="A0A841RBG3"/>
<feature type="chain" id="PRO_5032554358" evidence="1">
    <location>
        <begin position="20"/>
        <end position="513"/>
    </location>
</feature>
<evidence type="ECO:0000313" key="2">
    <source>
        <dbReference type="EMBL" id="MBB6480018.1"/>
    </source>
</evidence>
<feature type="signal peptide" evidence="1">
    <location>
        <begin position="1"/>
        <end position="19"/>
    </location>
</feature>
<dbReference type="PANTHER" id="PTHR43649:SF17">
    <property type="entry name" value="ABC TRANSPORTER SOLUTE BINDING PROTEIN-SUGAR TRANSPORT"/>
    <property type="match status" value="1"/>
</dbReference>
<keyword evidence="3" id="KW-1185">Reference proteome</keyword>
<name>A0A841RBG3_9SPIO</name>
<evidence type="ECO:0000313" key="3">
    <source>
        <dbReference type="Proteomes" id="UP000587760"/>
    </source>
</evidence>
<gene>
    <name evidence="2" type="ORF">HNR50_001676</name>
</gene>
<dbReference type="InterPro" id="IPR050490">
    <property type="entry name" value="Bact_solute-bd_prot1"/>
</dbReference>
<protein>
    <submittedName>
        <fullName evidence="2">Putative aldouronate transport system substrate-binding protein</fullName>
    </submittedName>
</protein>
<sequence length="513" mass="57073">MKKSLIPLLMVMTIGSAFAAGNQEAAVSSGGTVDLDVWAVKAAELQVDTESLANWKGIEEATGTSLNWQLISTEVKDEQFNLIMTSGNLPDVMAYYEGKSGFSSVNKFGTQGAFLPLEDLIREHAPNLKAAILDDPKVRESLMASDGNIYYIPMLSALNAARGWFIRYDWLEAVGKDVPTTTDELYEVLLAFKNEDPNGNGEADEIPMIFRRRGDDAFYNLGALAYAFDADTGWVLRNGKVVYGPSEPQYLDFLKYIAKLYKEKLIDQEILTRPGNPRNDLLGKDQAGAIHDWFASTASLNDTLASDIPGFNLRHMAPPVGTADRPFTRIQMSKVRGDGGWSISHSNPDPIATIKMMDYIFSPEGSRYVNFGVENDTYVLEGGKPLYTDKITKNPDMGFHEALVTNGMQWKIGLQQDIEYEKQFANAIATAARIDYMDNFIEEEFPILSFTEDEQMVIDDKLSQINLYTAEMSSRALIGADKTADLTKIFAELNNMGLKEVTAIYQAAYDRKK</sequence>